<dbReference type="EMBL" id="KI517464">
    <property type="protein sequence ID" value="ESQ42866.1"/>
    <property type="molecule type" value="Genomic_DNA"/>
</dbReference>
<dbReference type="Proteomes" id="UP000030689">
    <property type="component" value="Unassembled WGS sequence"/>
</dbReference>
<reference evidence="1 2" key="1">
    <citation type="journal article" date="2013" name="Front. Plant Sci.">
        <title>The Reference Genome of the Halophytic Plant Eutrema salsugineum.</title>
        <authorList>
            <person name="Yang R."/>
            <person name="Jarvis D.E."/>
            <person name="Chen H."/>
            <person name="Beilstein M.A."/>
            <person name="Grimwood J."/>
            <person name="Jenkins J."/>
            <person name="Shu S."/>
            <person name="Prochnik S."/>
            <person name="Xin M."/>
            <person name="Ma C."/>
            <person name="Schmutz J."/>
            <person name="Wing R.A."/>
            <person name="Mitchell-Olds T."/>
            <person name="Schumaker K.S."/>
            <person name="Wang X."/>
        </authorList>
    </citation>
    <scope>NUCLEOTIDE SEQUENCE [LARGE SCALE GENOMIC DNA]</scope>
</reference>
<dbReference type="Gramene" id="ESQ42866">
    <property type="protein sequence ID" value="ESQ42866"/>
    <property type="gene ID" value="EUTSA_v10016043mg"/>
</dbReference>
<sequence length="85" mass="10139">MPVQSIYSLLDLLDDSPLALKYMHEKILHIQIRRPLRILSAGKHRRRPALEIEKNRFLKNLNHGDDTLSSFIVNFWVLTFFRSFF</sequence>
<accession>V4NAJ8</accession>
<dbReference type="AlphaFoldDB" id="V4NAJ8"/>
<name>V4NAJ8_EUTSA</name>
<evidence type="ECO:0000313" key="2">
    <source>
        <dbReference type="Proteomes" id="UP000030689"/>
    </source>
</evidence>
<proteinExistence type="predicted"/>
<evidence type="ECO:0000313" key="1">
    <source>
        <dbReference type="EMBL" id="ESQ42866.1"/>
    </source>
</evidence>
<protein>
    <submittedName>
        <fullName evidence="1">Uncharacterized protein</fullName>
    </submittedName>
</protein>
<organism evidence="1 2">
    <name type="scientific">Eutrema salsugineum</name>
    <name type="common">Saltwater cress</name>
    <name type="synonym">Sisymbrium salsugineum</name>
    <dbReference type="NCBI Taxonomy" id="72664"/>
    <lineage>
        <taxon>Eukaryota</taxon>
        <taxon>Viridiplantae</taxon>
        <taxon>Streptophyta</taxon>
        <taxon>Embryophyta</taxon>
        <taxon>Tracheophyta</taxon>
        <taxon>Spermatophyta</taxon>
        <taxon>Magnoliopsida</taxon>
        <taxon>eudicotyledons</taxon>
        <taxon>Gunneridae</taxon>
        <taxon>Pentapetalae</taxon>
        <taxon>rosids</taxon>
        <taxon>malvids</taxon>
        <taxon>Brassicales</taxon>
        <taxon>Brassicaceae</taxon>
        <taxon>Eutremeae</taxon>
        <taxon>Eutrema</taxon>
    </lineage>
</organism>
<keyword evidence="2" id="KW-1185">Reference proteome</keyword>
<gene>
    <name evidence="1" type="ORF">EUTSA_v10016043mg</name>
</gene>
<dbReference type="KEGG" id="eus:EUTSA_v10016043mg"/>